<sequence>MRIPKPITGVGVCARVNLGYIADAPESGTYWAHKGGRYFLVRSNRNNTKADPQCIEVDKNGKVLIK</sequence>
<name>A0A0K0N5G3_9CAUD</name>
<accession>A0A0K0N5G3</accession>
<evidence type="ECO:0000313" key="1">
    <source>
        <dbReference type="EMBL" id="AKJ71950.1"/>
    </source>
</evidence>
<evidence type="ECO:0000313" key="2">
    <source>
        <dbReference type="Proteomes" id="UP000223234"/>
    </source>
</evidence>
<reference evidence="1 2" key="1">
    <citation type="journal article" date="2015" name="Appl. Environ. Microbiol.">
        <title>Three of a Kind: Genetically Similar Tsukamurella Phages TIN2, TIN3, and TIN4.</title>
        <authorList>
            <person name="Dyson Z.A."/>
            <person name="Tucci J."/>
            <person name="Seviour R.J."/>
            <person name="Petrovski S."/>
        </authorList>
    </citation>
    <scope>NUCLEOTIDE SEQUENCE [LARGE SCALE GENOMIC DNA]</scope>
</reference>
<protein>
    <submittedName>
        <fullName evidence="1">Uncharacterized protein</fullName>
    </submittedName>
</protein>
<dbReference type="Proteomes" id="UP000223234">
    <property type="component" value="Segment"/>
</dbReference>
<organism evidence="1 2">
    <name type="scientific">Tsukamurella phage TIN4</name>
    <dbReference type="NCBI Taxonomy" id="1636547"/>
    <lineage>
        <taxon>Viruses</taxon>
        <taxon>Duplodnaviria</taxon>
        <taxon>Heunggongvirae</taxon>
        <taxon>Uroviricota</taxon>
        <taxon>Caudoviricetes</taxon>
        <taxon>Tinduovirus</taxon>
        <taxon>Tinduovirus TIN3</taxon>
    </lineage>
</organism>
<gene>
    <name evidence="1" type="ORF">TIN4_44</name>
</gene>
<proteinExistence type="predicted"/>
<dbReference type="EMBL" id="KR011064">
    <property type="protein sequence ID" value="AKJ71950.1"/>
    <property type="molecule type" value="Genomic_DNA"/>
</dbReference>